<dbReference type="EMBL" id="JAGPNK010000006">
    <property type="protein sequence ID" value="KAH7319654.1"/>
    <property type="molecule type" value="Genomic_DNA"/>
</dbReference>
<dbReference type="Proteomes" id="UP000813444">
    <property type="component" value="Unassembled WGS sequence"/>
</dbReference>
<organism evidence="2 3">
    <name type="scientific">Stachybotrys elegans</name>
    <dbReference type="NCBI Taxonomy" id="80388"/>
    <lineage>
        <taxon>Eukaryota</taxon>
        <taxon>Fungi</taxon>
        <taxon>Dikarya</taxon>
        <taxon>Ascomycota</taxon>
        <taxon>Pezizomycotina</taxon>
        <taxon>Sordariomycetes</taxon>
        <taxon>Hypocreomycetidae</taxon>
        <taxon>Hypocreales</taxon>
        <taxon>Stachybotryaceae</taxon>
        <taxon>Stachybotrys</taxon>
    </lineage>
</organism>
<evidence type="ECO:0000313" key="2">
    <source>
        <dbReference type="EMBL" id="KAH7319654.1"/>
    </source>
</evidence>
<feature type="compositionally biased region" description="Polar residues" evidence="1">
    <location>
        <begin position="67"/>
        <end position="78"/>
    </location>
</feature>
<dbReference type="AlphaFoldDB" id="A0A8K0WR68"/>
<protein>
    <submittedName>
        <fullName evidence="2">Uncharacterized protein</fullName>
    </submittedName>
</protein>
<evidence type="ECO:0000256" key="1">
    <source>
        <dbReference type="SAM" id="MobiDB-lite"/>
    </source>
</evidence>
<proteinExistence type="predicted"/>
<feature type="region of interest" description="Disordered" evidence="1">
    <location>
        <begin position="57"/>
        <end position="78"/>
    </location>
</feature>
<reference evidence="2" key="1">
    <citation type="journal article" date="2021" name="Nat. Commun.">
        <title>Genetic determinants of endophytism in the Arabidopsis root mycobiome.</title>
        <authorList>
            <person name="Mesny F."/>
            <person name="Miyauchi S."/>
            <person name="Thiergart T."/>
            <person name="Pickel B."/>
            <person name="Atanasova L."/>
            <person name="Karlsson M."/>
            <person name="Huettel B."/>
            <person name="Barry K.W."/>
            <person name="Haridas S."/>
            <person name="Chen C."/>
            <person name="Bauer D."/>
            <person name="Andreopoulos W."/>
            <person name="Pangilinan J."/>
            <person name="LaButti K."/>
            <person name="Riley R."/>
            <person name="Lipzen A."/>
            <person name="Clum A."/>
            <person name="Drula E."/>
            <person name="Henrissat B."/>
            <person name="Kohler A."/>
            <person name="Grigoriev I.V."/>
            <person name="Martin F.M."/>
            <person name="Hacquard S."/>
        </authorList>
    </citation>
    <scope>NUCLEOTIDE SEQUENCE</scope>
    <source>
        <strain evidence="2">MPI-CAGE-CH-0235</strain>
    </source>
</reference>
<name>A0A8K0WR68_9HYPO</name>
<gene>
    <name evidence="2" type="ORF">B0I35DRAFT_429519</name>
</gene>
<keyword evidence="3" id="KW-1185">Reference proteome</keyword>
<sequence length="215" mass="24123">MKLLARTLHLFQAQRRMCNHDCQGPKPTAFICRSFIQPSVAACKESSQNPAAHLVLSSSDPRRHTSARQTAGQTGKSYTSAQDYYIEQQKTTTPTSCRSSAWCGKQMIHVRACTELNRKKNNSPPPMPLPFRVTQQVRRRRIIPPSKDLVANTVSGRQPATHDPARERKSQARHTLVYVTSDRTSCVSRLKELRSASDGQRGRAVDVGWRQAVDV</sequence>
<accession>A0A8K0WR68</accession>
<evidence type="ECO:0000313" key="3">
    <source>
        <dbReference type="Proteomes" id="UP000813444"/>
    </source>
</evidence>
<comment type="caution">
    <text evidence="2">The sequence shown here is derived from an EMBL/GenBank/DDBJ whole genome shotgun (WGS) entry which is preliminary data.</text>
</comment>